<gene>
    <name evidence="1" type="ORF">HF577_33025</name>
</gene>
<dbReference type="NCBIfam" id="TIGR03930">
    <property type="entry name" value="WXG100_ESAT6"/>
    <property type="match status" value="1"/>
</dbReference>
<evidence type="ECO:0000313" key="2">
    <source>
        <dbReference type="Proteomes" id="UP001296706"/>
    </source>
</evidence>
<dbReference type="InterPro" id="IPR010310">
    <property type="entry name" value="T7SS_ESAT-6-like"/>
</dbReference>
<accession>A0ABX1RQI6</accession>
<dbReference type="InterPro" id="IPR036689">
    <property type="entry name" value="ESAT-6-like_sf"/>
</dbReference>
<evidence type="ECO:0000313" key="1">
    <source>
        <dbReference type="EMBL" id="NMH81899.1"/>
    </source>
</evidence>
<dbReference type="Pfam" id="PF06013">
    <property type="entry name" value="WXG100"/>
    <property type="match status" value="1"/>
</dbReference>
<protein>
    <submittedName>
        <fullName evidence="1">WXG100 family type VII secretion target</fullName>
    </submittedName>
</protein>
<comment type="caution">
    <text evidence="1">The sequence shown here is derived from an EMBL/GenBank/DDBJ whole genome shotgun (WGS) entry which is preliminary data.</text>
</comment>
<dbReference type="Proteomes" id="UP001296706">
    <property type="component" value="Unassembled WGS sequence"/>
</dbReference>
<name>A0ABX1RQI6_9PSEU</name>
<organism evidence="1 2">
    <name type="scientific">Pseudonocardia xinjiangensis</name>
    <dbReference type="NCBI Taxonomy" id="75289"/>
    <lineage>
        <taxon>Bacteria</taxon>
        <taxon>Bacillati</taxon>
        <taxon>Actinomycetota</taxon>
        <taxon>Actinomycetes</taxon>
        <taxon>Pseudonocardiales</taxon>
        <taxon>Pseudonocardiaceae</taxon>
        <taxon>Pseudonocardia</taxon>
    </lineage>
</organism>
<dbReference type="SUPFAM" id="SSF140453">
    <property type="entry name" value="EsxAB dimer-like"/>
    <property type="match status" value="1"/>
</dbReference>
<dbReference type="Gene3D" id="1.10.287.1060">
    <property type="entry name" value="ESAT-6-like"/>
    <property type="match status" value="1"/>
</dbReference>
<keyword evidence="2" id="KW-1185">Reference proteome</keyword>
<dbReference type="EMBL" id="JAAXKY010000179">
    <property type="protein sequence ID" value="NMH81899.1"/>
    <property type="molecule type" value="Genomic_DNA"/>
</dbReference>
<proteinExistence type="predicted"/>
<dbReference type="RefSeq" id="WP_169399923.1">
    <property type="nucleotide sequence ID" value="NZ_BAAAJH010000023.1"/>
</dbReference>
<reference evidence="1 2" key="1">
    <citation type="submission" date="2020-04" db="EMBL/GenBank/DDBJ databases">
        <authorList>
            <person name="Klaysubun C."/>
            <person name="Duangmal K."/>
            <person name="Lipun K."/>
        </authorList>
    </citation>
    <scope>NUCLEOTIDE SEQUENCE [LARGE SCALE GENOMIC DNA]</scope>
    <source>
        <strain evidence="1 2">JCM 11839</strain>
    </source>
</reference>
<sequence length="121" mass="12770">MATHDPVNVDTAAMRNGANLIESGATNVASIGTGVQQNIDSLMRTWTGESAKGFAGAMNEFYQQTGDIAKMLNTLAGFVNKSAADYDRAHGATVDDATQLRQKLTAQAAQAHTVRPGLRGF</sequence>